<gene>
    <name evidence="2" type="ordered locus">Oter_2220</name>
</gene>
<dbReference type="CDD" id="cd06153">
    <property type="entry name" value="YjgF_YER057c_UK114_like_5"/>
    <property type="match status" value="1"/>
</dbReference>
<dbReference type="KEGG" id="ote:Oter_2220"/>
<protein>
    <submittedName>
        <fullName evidence="2">Endoribonuclease L-PSP</fullName>
    </submittedName>
</protein>
<evidence type="ECO:0000313" key="3">
    <source>
        <dbReference type="Proteomes" id="UP000007013"/>
    </source>
</evidence>
<dbReference type="RefSeq" id="WP_012375040.1">
    <property type="nucleotide sequence ID" value="NC_010571.1"/>
</dbReference>
<dbReference type="PANTHER" id="PTHR11803">
    <property type="entry name" value="2-IMINOBUTANOATE/2-IMINOPROPANOATE DEAMINASE RIDA"/>
    <property type="match status" value="1"/>
</dbReference>
<dbReference type="EMBL" id="CP001032">
    <property type="protein sequence ID" value="ACB75503.1"/>
    <property type="molecule type" value="Genomic_DNA"/>
</dbReference>
<dbReference type="GO" id="GO:0005829">
    <property type="term" value="C:cytosol"/>
    <property type="evidence" value="ECO:0007669"/>
    <property type="project" value="TreeGrafter"/>
</dbReference>
<dbReference type="Proteomes" id="UP000007013">
    <property type="component" value="Chromosome"/>
</dbReference>
<dbReference type="STRING" id="452637.Oter_2220"/>
<keyword evidence="3" id="KW-1185">Reference proteome</keyword>
<evidence type="ECO:0000256" key="1">
    <source>
        <dbReference type="ARBA" id="ARBA00010552"/>
    </source>
</evidence>
<dbReference type="OrthoDB" id="192088at2"/>
<dbReference type="GO" id="GO:0019239">
    <property type="term" value="F:deaminase activity"/>
    <property type="evidence" value="ECO:0007669"/>
    <property type="project" value="TreeGrafter"/>
</dbReference>
<dbReference type="eggNOG" id="COG0251">
    <property type="taxonomic scope" value="Bacteria"/>
</dbReference>
<dbReference type="InterPro" id="IPR035959">
    <property type="entry name" value="RutC-like_sf"/>
</dbReference>
<name>B1ZPQ0_OPITP</name>
<reference evidence="2 3" key="1">
    <citation type="journal article" date="2011" name="J. Bacteriol.">
        <title>Genome sequence of the verrucomicrobium Opitutus terrae PB90-1, an abundant inhabitant of rice paddy soil ecosystems.</title>
        <authorList>
            <person name="van Passel M.W."/>
            <person name="Kant R."/>
            <person name="Palva A."/>
            <person name="Copeland A."/>
            <person name="Lucas S."/>
            <person name="Lapidus A."/>
            <person name="Glavina del Rio T."/>
            <person name="Pitluck S."/>
            <person name="Goltsman E."/>
            <person name="Clum A."/>
            <person name="Sun H."/>
            <person name="Schmutz J."/>
            <person name="Larimer F.W."/>
            <person name="Land M.L."/>
            <person name="Hauser L."/>
            <person name="Kyrpides N."/>
            <person name="Mikhailova N."/>
            <person name="Richardson P.P."/>
            <person name="Janssen P.H."/>
            <person name="de Vos W.M."/>
            <person name="Smidt H."/>
        </authorList>
    </citation>
    <scope>NUCLEOTIDE SEQUENCE [LARGE SCALE GENOMIC DNA]</scope>
    <source>
        <strain evidence="3">DSM 11246 / JCM 15787 / PB90-1</strain>
    </source>
</reference>
<dbReference type="SUPFAM" id="SSF55298">
    <property type="entry name" value="YjgF-like"/>
    <property type="match status" value="2"/>
</dbReference>
<dbReference type="Pfam" id="PF01042">
    <property type="entry name" value="Ribonuc_L-PSP"/>
    <property type="match status" value="1"/>
</dbReference>
<organism evidence="2 3">
    <name type="scientific">Opitutus terrae (strain DSM 11246 / JCM 15787 / PB90-1)</name>
    <dbReference type="NCBI Taxonomy" id="452637"/>
    <lineage>
        <taxon>Bacteria</taxon>
        <taxon>Pseudomonadati</taxon>
        <taxon>Verrucomicrobiota</taxon>
        <taxon>Opitutia</taxon>
        <taxon>Opitutales</taxon>
        <taxon>Opitutaceae</taxon>
        <taxon>Opitutus</taxon>
    </lineage>
</organism>
<evidence type="ECO:0000313" key="2">
    <source>
        <dbReference type="EMBL" id="ACB75503.1"/>
    </source>
</evidence>
<dbReference type="Gene3D" id="3.30.1330.40">
    <property type="entry name" value="RutC-like"/>
    <property type="match status" value="2"/>
</dbReference>
<sequence length="389" mass="42165">MKSNTQEAFGACRVEVRTNEHESFTEYHLTATINGTMSVALAADQAFNDVAAVLAQKSIQPIQEKIYGYARVREQVLQRREAAYRAHGIDRSMPATWIQGTPLNGCEFVGLQIWGIVAHNGEACVTTVENPVTGRGRLWSGAGFRLLHLAGVRGTTPDGVLAAGHCAQAEAMFNNLGAGLAAHDFHYNQVVRTWIYVRRLLEWYSDLNRIRTSKYTSVGLGVSGGPAHPASTGIQCFSDDEECIVDALALDTDGRSMVATPIRKSPRQDSSFNYGSAFSRGMTLAIEGRKIVHISGTASINSAGASTHVGDAECQSLETLMSIAAILEEQGGSLKNITSATLFCKDRAAWEAWERVTRLLQIPALPKVCVIADVCRHDLLVEMEAVAVI</sequence>
<proteinExistence type="inferred from homology"/>
<dbReference type="InterPro" id="IPR006175">
    <property type="entry name" value="YjgF/YER057c/UK114"/>
</dbReference>
<dbReference type="AlphaFoldDB" id="B1ZPQ0"/>
<accession>B1ZPQ0</accession>
<comment type="similarity">
    <text evidence="1">Belongs to the RutC family.</text>
</comment>
<dbReference type="CDD" id="cd00448">
    <property type="entry name" value="YjgF_YER057c_UK114_family"/>
    <property type="match status" value="1"/>
</dbReference>
<dbReference type="PANTHER" id="PTHR11803:SF58">
    <property type="entry name" value="PROTEIN HMF1-RELATED"/>
    <property type="match status" value="1"/>
</dbReference>
<dbReference type="HOGENOM" id="CLU_709481_0_0_0"/>